<organism evidence="5 6">
    <name type="scientific">Halosimplex rubrum</name>
    <dbReference type="NCBI Taxonomy" id="869889"/>
    <lineage>
        <taxon>Archaea</taxon>
        <taxon>Methanobacteriati</taxon>
        <taxon>Methanobacteriota</taxon>
        <taxon>Stenosarchaea group</taxon>
        <taxon>Halobacteria</taxon>
        <taxon>Halobacteriales</taxon>
        <taxon>Haloarculaceae</taxon>
        <taxon>Halosimplex</taxon>
    </lineage>
</organism>
<dbReference type="Gene3D" id="3.90.940.20">
    <property type="entry name" value="RPB5-like RNA polymerase subunit"/>
    <property type="match status" value="1"/>
</dbReference>
<dbReference type="GO" id="GO:0003899">
    <property type="term" value="F:DNA-directed RNA polymerase activity"/>
    <property type="evidence" value="ECO:0007669"/>
    <property type="project" value="UniProtKB-UniRule"/>
</dbReference>
<comment type="subunit">
    <text evidence="3">Part of the RNA polymerase complex.</text>
</comment>
<dbReference type="OrthoDB" id="30537at2157"/>
<dbReference type="GO" id="GO:0042797">
    <property type="term" value="P:tRNA transcription by RNA polymerase III"/>
    <property type="evidence" value="ECO:0007669"/>
    <property type="project" value="TreeGrafter"/>
</dbReference>
<evidence type="ECO:0000256" key="3">
    <source>
        <dbReference type="HAMAP-Rule" id="MF_00025"/>
    </source>
</evidence>
<dbReference type="HAMAP" id="MF_00025">
    <property type="entry name" value="RNApol_Rpo5_RPB5"/>
    <property type="match status" value="1"/>
</dbReference>
<dbReference type="KEGG" id="hrr:HZS55_10155"/>
<gene>
    <name evidence="3" type="primary">rpo5</name>
    <name evidence="3" type="synonym">rpoH</name>
    <name evidence="5" type="ORF">HZS55_10155</name>
</gene>
<comment type="function">
    <text evidence="3">DNA-dependent RNA polymerase (RNAP) catalyzes the transcription of DNA into RNA using the four ribonucleoside triphosphates as substrates.</text>
</comment>
<dbReference type="SUPFAM" id="SSF55287">
    <property type="entry name" value="RPB5-like RNA polymerase subunit"/>
    <property type="match status" value="1"/>
</dbReference>
<sequence length="78" mass="8789">MVDVSQHELVPDHTALDGDEIEGVLEEYNIKKTDLPKIKRTDPAIRDLEADVEAGDVVKVTRDSRTTDRAVVYRLVVE</sequence>
<keyword evidence="2 3" id="KW-0804">Transcription</keyword>
<evidence type="ECO:0000256" key="1">
    <source>
        <dbReference type="ARBA" id="ARBA00022478"/>
    </source>
</evidence>
<accession>A0A7D5PAH6</accession>
<dbReference type="InterPro" id="IPR014381">
    <property type="entry name" value="Arch_Rpo5/euc_Rpb5"/>
</dbReference>
<dbReference type="Pfam" id="PF01191">
    <property type="entry name" value="RNA_pol_Rpb5_C"/>
    <property type="match status" value="1"/>
</dbReference>
<keyword evidence="3" id="KW-0963">Cytoplasm</keyword>
<evidence type="ECO:0000259" key="4">
    <source>
        <dbReference type="Pfam" id="PF01191"/>
    </source>
</evidence>
<dbReference type="GO" id="GO:0006366">
    <property type="term" value="P:transcription by RNA polymerase II"/>
    <property type="evidence" value="ECO:0007669"/>
    <property type="project" value="TreeGrafter"/>
</dbReference>
<dbReference type="NCBIfam" id="NF007129">
    <property type="entry name" value="PRK09570.1"/>
    <property type="match status" value="1"/>
</dbReference>
<dbReference type="InterPro" id="IPR000783">
    <property type="entry name" value="RNA_pol_subH/Rpb5_C"/>
</dbReference>
<dbReference type="GeneID" id="56078228"/>
<reference evidence="5 6" key="1">
    <citation type="submission" date="2020-07" db="EMBL/GenBank/DDBJ databases">
        <title>Halosimplex pelagicum sp. nov. and Halosimplex rubrum sp. nov., isolated from salted brown alga Laminaria, and emended description of the genus Halosimplex.</title>
        <authorList>
            <person name="Cui H."/>
        </authorList>
    </citation>
    <scope>NUCLEOTIDE SEQUENCE [LARGE SCALE GENOMIC DNA]</scope>
    <source>
        <strain evidence="5 6">R27</strain>
    </source>
</reference>
<name>A0A7D5PAH6_9EURY</name>
<proteinExistence type="inferred from homology"/>
<protein>
    <recommendedName>
        <fullName evidence="3">DNA-directed RNA polymerase subunit Rpo5</fullName>
        <ecNumber evidence="3">2.7.7.6</ecNumber>
    </recommendedName>
    <alternativeName>
        <fullName evidence="3">DNA-directed RNA polymerase subunit H</fullName>
    </alternativeName>
</protein>
<comment type="similarity">
    <text evidence="3">Belongs to the archaeal Rpo5/eukaryotic RPB5 RNA polymerase subunit family.</text>
</comment>
<evidence type="ECO:0000313" key="6">
    <source>
        <dbReference type="Proteomes" id="UP000509667"/>
    </source>
</evidence>
<dbReference type="RefSeq" id="WP_179911562.1">
    <property type="nucleotide sequence ID" value="NZ_CP058910.1"/>
</dbReference>
<feature type="domain" description="RNA polymerase subunit H/Rpb5 C-terminal" evidence="4">
    <location>
        <begin position="2"/>
        <end position="76"/>
    </location>
</feature>
<dbReference type="GO" id="GO:0006362">
    <property type="term" value="P:transcription elongation by RNA polymerase I"/>
    <property type="evidence" value="ECO:0007669"/>
    <property type="project" value="TreeGrafter"/>
</dbReference>
<comment type="catalytic activity">
    <reaction evidence="3">
        <text>RNA(n) + a ribonucleoside 5'-triphosphate = RNA(n+1) + diphosphate</text>
        <dbReference type="Rhea" id="RHEA:21248"/>
        <dbReference type="Rhea" id="RHEA-COMP:14527"/>
        <dbReference type="Rhea" id="RHEA-COMP:17342"/>
        <dbReference type="ChEBI" id="CHEBI:33019"/>
        <dbReference type="ChEBI" id="CHEBI:61557"/>
        <dbReference type="ChEBI" id="CHEBI:140395"/>
        <dbReference type="EC" id="2.7.7.6"/>
    </reaction>
</comment>
<dbReference type="PANTHER" id="PTHR10535:SF0">
    <property type="entry name" value="DNA-DIRECTED RNA POLYMERASES I, II, AND III SUBUNIT RPABC1"/>
    <property type="match status" value="1"/>
</dbReference>
<dbReference type="PANTHER" id="PTHR10535">
    <property type="entry name" value="DNA-DIRECTED RNA POLYMERASES I, II, AND III SUBUNIT RPABC1"/>
    <property type="match status" value="1"/>
</dbReference>
<dbReference type="GO" id="GO:0003677">
    <property type="term" value="F:DNA binding"/>
    <property type="evidence" value="ECO:0007669"/>
    <property type="project" value="InterPro"/>
</dbReference>
<dbReference type="EMBL" id="CP058910">
    <property type="protein sequence ID" value="QLH77639.1"/>
    <property type="molecule type" value="Genomic_DNA"/>
</dbReference>
<dbReference type="Proteomes" id="UP000509667">
    <property type="component" value="Chromosome"/>
</dbReference>
<dbReference type="AlphaFoldDB" id="A0A7D5PAH6"/>
<evidence type="ECO:0000313" key="5">
    <source>
        <dbReference type="EMBL" id="QLH77639.1"/>
    </source>
</evidence>
<keyword evidence="1 3" id="KW-0240">DNA-directed RNA polymerase</keyword>
<dbReference type="InterPro" id="IPR035913">
    <property type="entry name" value="RPB5-like_sf"/>
</dbReference>
<keyword evidence="6" id="KW-1185">Reference proteome</keyword>
<keyword evidence="3 5" id="KW-0808">Transferase</keyword>
<dbReference type="GO" id="GO:0000428">
    <property type="term" value="C:DNA-directed RNA polymerase complex"/>
    <property type="evidence" value="ECO:0007669"/>
    <property type="project" value="UniProtKB-KW"/>
</dbReference>
<dbReference type="EC" id="2.7.7.6" evidence="3"/>
<comment type="subcellular location">
    <subcellularLocation>
        <location evidence="3">Cytoplasm</location>
    </subcellularLocation>
</comment>
<evidence type="ECO:0000256" key="2">
    <source>
        <dbReference type="ARBA" id="ARBA00023163"/>
    </source>
</evidence>
<keyword evidence="3 5" id="KW-0548">Nucleotidyltransferase</keyword>
<dbReference type="GO" id="GO:0005737">
    <property type="term" value="C:cytoplasm"/>
    <property type="evidence" value="ECO:0007669"/>
    <property type="project" value="UniProtKB-SubCell"/>
</dbReference>